<gene>
    <name evidence="1" type="ORF">OWV82_023181</name>
</gene>
<sequence>MASSRVLLFFFCSIFLHLVALTIAQQNNLLSHNCTSNEGNFTTNSTYQANLYQLLSSLSSNTQIDYGFYNASNGRDFNQVNAMALCRGDIKPDSCRSCVSTSILELPKRCPNEKEAFMWSDNCMLRYSHRNFFGDMQFAPWFWMLTDTNVSDADTFNQAVGTLLDSLKNKAASGDSHRKFATGNKNASNSQTIYALVQCTPDLSTQECRDCLTNATALLPTCCNGKQGGRVVGASCNLRYETNQFFEQSIEGPSGAPEPTPPPPSTTPPPPPDTTSRGKKNRAVIIIVAISVVAFMILIISIGIFLIQRNSKKEDKNTEDIISAESLQFDFRTIRVATDDFSDANKLGRGGFGSVYKGMLSSGQQIAVKRLSKNSDQGELEFKNEVVLVARLQHRNLARLLGFCLERKERILVYELVPNASLDHFLFNPINRKNLNWERRYNIVKGIARGLLYLHEDSRLRIIHRDLKASNVLLDSDMNPKISDFGLAKLFEMDQTHSNTDKRPGTRGYMAPEYFMHGRYSVKSDIFSFGVLVLEIVSGQKRRSFGNEDETEDLLTYARRNWNEGAGLNLIDPNMTTGPTSEMMKCIHIGLLCVQEDVADRPSMATVVSMLNSETNTLAEPSKPEFFMKSSVIDEQKIKTVPLSKNEASITELSPR</sequence>
<accession>A0ACC1WY48</accession>
<evidence type="ECO:0000313" key="1">
    <source>
        <dbReference type="EMBL" id="KAJ4703253.1"/>
    </source>
</evidence>
<dbReference type="Proteomes" id="UP001164539">
    <property type="component" value="Chromosome 13"/>
</dbReference>
<evidence type="ECO:0000313" key="2">
    <source>
        <dbReference type="Proteomes" id="UP001164539"/>
    </source>
</evidence>
<keyword evidence="1" id="KW-0675">Receptor</keyword>
<dbReference type="EMBL" id="CM051406">
    <property type="protein sequence ID" value="KAJ4703253.1"/>
    <property type="molecule type" value="Genomic_DNA"/>
</dbReference>
<protein>
    <submittedName>
        <fullName evidence="1">Cysteine rich receptor like kinase</fullName>
    </submittedName>
</protein>
<reference evidence="1 2" key="1">
    <citation type="journal article" date="2023" name="Science">
        <title>Complex scaffold remodeling in plant triterpene biosynthesis.</title>
        <authorList>
            <person name="De La Pena R."/>
            <person name="Hodgson H."/>
            <person name="Liu J.C."/>
            <person name="Stephenson M.J."/>
            <person name="Martin A.C."/>
            <person name="Owen C."/>
            <person name="Harkess A."/>
            <person name="Leebens-Mack J."/>
            <person name="Jimenez L.E."/>
            <person name="Osbourn A."/>
            <person name="Sattely E.S."/>
        </authorList>
    </citation>
    <scope>NUCLEOTIDE SEQUENCE [LARGE SCALE GENOMIC DNA]</scope>
    <source>
        <strain evidence="2">cv. JPN11</strain>
        <tissue evidence="1">Leaf</tissue>
    </source>
</reference>
<comment type="caution">
    <text evidence="1">The sequence shown here is derived from an EMBL/GenBank/DDBJ whole genome shotgun (WGS) entry which is preliminary data.</text>
</comment>
<keyword evidence="2" id="KW-1185">Reference proteome</keyword>
<keyword evidence="1" id="KW-0808">Transferase</keyword>
<proteinExistence type="predicted"/>
<keyword evidence="1" id="KW-0418">Kinase</keyword>
<name>A0ACC1WY48_MELAZ</name>
<organism evidence="1 2">
    <name type="scientific">Melia azedarach</name>
    <name type="common">Chinaberry tree</name>
    <dbReference type="NCBI Taxonomy" id="155640"/>
    <lineage>
        <taxon>Eukaryota</taxon>
        <taxon>Viridiplantae</taxon>
        <taxon>Streptophyta</taxon>
        <taxon>Embryophyta</taxon>
        <taxon>Tracheophyta</taxon>
        <taxon>Spermatophyta</taxon>
        <taxon>Magnoliopsida</taxon>
        <taxon>eudicotyledons</taxon>
        <taxon>Gunneridae</taxon>
        <taxon>Pentapetalae</taxon>
        <taxon>rosids</taxon>
        <taxon>malvids</taxon>
        <taxon>Sapindales</taxon>
        <taxon>Meliaceae</taxon>
        <taxon>Melia</taxon>
    </lineage>
</organism>